<dbReference type="PROSITE" id="PS50090">
    <property type="entry name" value="MYB_LIKE"/>
    <property type="match status" value="1"/>
</dbReference>
<organism evidence="3 4">
    <name type="scientific">Monodon monoceros</name>
    <name type="common">Narwhal</name>
    <name type="synonym">Ceratodon monodon</name>
    <dbReference type="NCBI Taxonomy" id="40151"/>
    <lineage>
        <taxon>Eukaryota</taxon>
        <taxon>Metazoa</taxon>
        <taxon>Chordata</taxon>
        <taxon>Craniata</taxon>
        <taxon>Vertebrata</taxon>
        <taxon>Euteleostomi</taxon>
        <taxon>Mammalia</taxon>
        <taxon>Eutheria</taxon>
        <taxon>Laurasiatheria</taxon>
        <taxon>Artiodactyla</taxon>
        <taxon>Whippomorpha</taxon>
        <taxon>Cetacea</taxon>
        <taxon>Odontoceti</taxon>
        <taxon>Monodontidae</taxon>
        <taxon>Monodon</taxon>
    </lineage>
</organism>
<gene>
    <name evidence="3" type="ORF">EI555_017730</name>
</gene>
<evidence type="ECO:0000313" key="3">
    <source>
        <dbReference type="EMBL" id="TKC46173.1"/>
    </source>
</evidence>
<accession>A0A4U1F9J4</accession>
<proteinExistence type="predicted"/>
<dbReference type="GO" id="GO:0005730">
    <property type="term" value="C:nucleolus"/>
    <property type="evidence" value="ECO:0007669"/>
    <property type="project" value="TreeGrafter"/>
</dbReference>
<dbReference type="Gene3D" id="1.10.10.60">
    <property type="entry name" value="Homeodomain-like"/>
    <property type="match status" value="1"/>
</dbReference>
<feature type="compositionally biased region" description="Basic and acidic residues" evidence="1">
    <location>
        <begin position="317"/>
        <end position="328"/>
    </location>
</feature>
<dbReference type="InterPro" id="IPR001005">
    <property type="entry name" value="SANT/Myb"/>
</dbReference>
<evidence type="ECO:0000256" key="1">
    <source>
        <dbReference type="SAM" id="MobiDB-lite"/>
    </source>
</evidence>
<dbReference type="PANTHER" id="PTHR46760">
    <property type="entry name" value="TRANSCRIPTION TERMINATION FACTOR 1"/>
    <property type="match status" value="1"/>
</dbReference>
<feature type="domain" description="Myb-like" evidence="2">
    <location>
        <begin position="543"/>
        <end position="627"/>
    </location>
</feature>
<evidence type="ECO:0000313" key="4">
    <source>
        <dbReference type="Proteomes" id="UP000308365"/>
    </source>
</evidence>
<dbReference type="Pfam" id="PF13921">
    <property type="entry name" value="Myb_DNA-bind_6"/>
    <property type="match status" value="1"/>
</dbReference>
<sequence>MEGESSRLETHTPVFVKKKTKHSVHKKRHGRHPHESFRDSSLANEQADITKGKKKRKDAQHLVSSPLKKSEICDETEKATSIPKKSKKRRKGALGVDKETGVACVLVNKENIENTPKNFTKNVDVVYIDVSKERKSTKGPEADEPHLVTKSREHESELHDKVREKKQKKHRRKVSSCDAVQESLGASITLPGSEPQEQEPQPPVGQEGEIAQLPVSADQSKSKKRKRKRPNDQEFEALPAPESAENIYAEGSQVIGEVGTAGGNQESSGLKKKSKKRKRRSSVDTAVAPGGDFSVLRTNSEDTLFDSVEGNGTLMEESVKRRPQEEKPQACSEEVQRLEPTNEEESNLESAKDPETKYLSEDSRDSDNSDVDLDSAVRQLQEFIPDIKERAATTIKRMYRDDLGRFKEFKAQGVAIKFGKFSVKENKQLEKNVQEFLSLTGIENADKLLYTDRYPEEKSLITDLKRKYSFRLHIGKGIARPWKLVYYRAKKMFDVNNYKGRYSKGDTEKLKIYQSLHGNDWKKIGEMVSRSSLSVALKFSQISSQRNHGAWSKTETQKLIKAVEEVILKKMSPQELNEMDSKLQENPEGRLSVVREKLYKGISWVEVEAKVETRNWMQCKSKWTEILTKRMTNGRDVYRGVNALQAKINLIERLYEINVEDVNEIDWEDLASTIGDVPPPYVQTKFYKLKATCVPFWQKKTFPEIIDYLYETSLPLLKEKLEKKMEKKGTEIQTPATPKPVFLFRDIFYCDDDSEGEDGDEQCLVVFIYVSIKLFSLLILLKKVQQPKEGYENNNILWSIKN</sequence>
<feature type="region of interest" description="Disordered" evidence="1">
    <location>
        <begin position="131"/>
        <end position="371"/>
    </location>
</feature>
<feature type="compositionally biased region" description="Basic and acidic residues" evidence="1">
    <location>
        <begin position="68"/>
        <end position="78"/>
    </location>
</feature>
<dbReference type="GO" id="GO:0006363">
    <property type="term" value="P:termination of RNA polymerase I transcription"/>
    <property type="evidence" value="ECO:0007669"/>
    <property type="project" value="TreeGrafter"/>
</dbReference>
<dbReference type="SMART" id="SM00717">
    <property type="entry name" value="SANT"/>
    <property type="match status" value="2"/>
</dbReference>
<feature type="compositionally biased region" description="Basic residues" evidence="1">
    <location>
        <begin position="270"/>
        <end position="280"/>
    </location>
</feature>
<dbReference type="AlphaFoldDB" id="A0A4U1F9J4"/>
<dbReference type="Proteomes" id="UP000308365">
    <property type="component" value="Unassembled WGS sequence"/>
</dbReference>
<feature type="compositionally biased region" description="Basic and acidic residues" evidence="1">
    <location>
        <begin position="131"/>
        <end position="163"/>
    </location>
</feature>
<feature type="compositionally biased region" description="Basic residues" evidence="1">
    <location>
        <begin position="164"/>
        <end position="174"/>
    </location>
</feature>
<feature type="compositionally biased region" description="Basic residues" evidence="1">
    <location>
        <begin position="16"/>
        <end position="32"/>
    </location>
</feature>
<dbReference type="PANTHER" id="PTHR46760:SF1">
    <property type="entry name" value="TRANSCRIPTION TERMINATION FACTOR 1"/>
    <property type="match status" value="1"/>
</dbReference>
<feature type="region of interest" description="Disordered" evidence="1">
    <location>
        <begin position="1"/>
        <end position="98"/>
    </location>
</feature>
<protein>
    <recommendedName>
        <fullName evidence="2">Myb-like domain-containing protein</fullName>
    </recommendedName>
</protein>
<feature type="compositionally biased region" description="Basic and acidic residues" evidence="1">
    <location>
        <begin position="350"/>
        <end position="367"/>
    </location>
</feature>
<evidence type="ECO:0000259" key="2">
    <source>
        <dbReference type="PROSITE" id="PS50090"/>
    </source>
</evidence>
<dbReference type="EMBL" id="RWIC01000286">
    <property type="protein sequence ID" value="TKC46173.1"/>
    <property type="molecule type" value="Genomic_DNA"/>
</dbReference>
<dbReference type="GO" id="GO:0003682">
    <property type="term" value="F:chromatin binding"/>
    <property type="evidence" value="ECO:0007669"/>
    <property type="project" value="TreeGrafter"/>
</dbReference>
<name>A0A4U1F9J4_MONMO</name>
<feature type="compositionally biased region" description="Basic and acidic residues" evidence="1">
    <location>
        <begin position="1"/>
        <end position="10"/>
    </location>
</feature>
<reference evidence="4" key="1">
    <citation type="journal article" date="2019" name="IScience">
        <title>Narwhal Genome Reveals Long-Term Low Genetic Diversity despite Current Large Abundance Size.</title>
        <authorList>
            <person name="Westbury M.V."/>
            <person name="Petersen B."/>
            <person name="Garde E."/>
            <person name="Heide-Jorgensen M.P."/>
            <person name="Lorenzen E.D."/>
        </authorList>
    </citation>
    <scope>NUCLEOTIDE SEQUENCE [LARGE SCALE GENOMIC DNA]</scope>
</reference>
<feature type="compositionally biased region" description="Low complexity" evidence="1">
    <location>
        <begin position="191"/>
        <end position="209"/>
    </location>
</feature>
<dbReference type="InterPro" id="IPR053078">
    <property type="entry name" value="TTF1-like"/>
</dbReference>
<comment type="caution">
    <text evidence="3">The sequence shown here is derived from an EMBL/GenBank/DDBJ whole genome shotgun (WGS) entry which is preliminary data.</text>
</comment>